<evidence type="ECO:0000256" key="6">
    <source>
        <dbReference type="ARBA" id="ARBA00022906"/>
    </source>
</evidence>
<evidence type="ECO:0000256" key="7">
    <source>
        <dbReference type="ARBA" id="ARBA00022989"/>
    </source>
</evidence>
<dbReference type="Pfam" id="PF01545">
    <property type="entry name" value="Cation_efflux"/>
    <property type="match status" value="1"/>
</dbReference>
<gene>
    <name evidence="12" type="ORF">LPB19_13285</name>
</gene>
<dbReference type="InterPro" id="IPR002524">
    <property type="entry name" value="Cation_efflux"/>
</dbReference>
<dbReference type="Pfam" id="PF16916">
    <property type="entry name" value="ZT_dimer"/>
    <property type="match status" value="1"/>
</dbReference>
<keyword evidence="6" id="KW-0406">Ion transport</keyword>
<evidence type="ECO:0000256" key="3">
    <source>
        <dbReference type="ARBA" id="ARBA00022448"/>
    </source>
</evidence>
<name>A0ABX7MRZ3_9GAMM</name>
<comment type="subcellular location">
    <subcellularLocation>
        <location evidence="1">Membrane</location>
        <topology evidence="1">Multi-pass membrane protein</topology>
    </subcellularLocation>
</comment>
<organism evidence="12 13">
    <name type="scientific">Marinobacter salinisoli</name>
    <dbReference type="NCBI Taxonomy" id="2769486"/>
    <lineage>
        <taxon>Bacteria</taxon>
        <taxon>Pseudomonadati</taxon>
        <taxon>Pseudomonadota</taxon>
        <taxon>Gammaproteobacteria</taxon>
        <taxon>Pseudomonadales</taxon>
        <taxon>Marinobacteraceae</taxon>
        <taxon>Marinobacter</taxon>
    </lineage>
</organism>
<evidence type="ECO:0000256" key="1">
    <source>
        <dbReference type="ARBA" id="ARBA00004141"/>
    </source>
</evidence>
<feature type="domain" description="Cation efflux protein cytoplasmic" evidence="11">
    <location>
        <begin position="226"/>
        <end position="301"/>
    </location>
</feature>
<evidence type="ECO:0000256" key="2">
    <source>
        <dbReference type="ARBA" id="ARBA00010212"/>
    </source>
</evidence>
<dbReference type="PANTHER" id="PTHR43840:SF15">
    <property type="entry name" value="MITOCHONDRIAL METAL TRANSPORTER 1-RELATED"/>
    <property type="match status" value="1"/>
</dbReference>
<dbReference type="NCBIfam" id="TIGR01297">
    <property type="entry name" value="CDF"/>
    <property type="match status" value="1"/>
</dbReference>
<dbReference type="PANTHER" id="PTHR43840">
    <property type="entry name" value="MITOCHONDRIAL METAL TRANSPORTER 1-RELATED"/>
    <property type="match status" value="1"/>
</dbReference>
<keyword evidence="4" id="KW-0408">Iron</keyword>
<evidence type="ECO:0000256" key="8">
    <source>
        <dbReference type="ARBA" id="ARBA00023136"/>
    </source>
</evidence>
<comment type="similarity">
    <text evidence="2">Belongs to the cation diffusion facilitator (CDF) transporter (TC 2.A.4) family. FieF subfamily.</text>
</comment>
<dbReference type="Gene3D" id="1.20.1510.10">
    <property type="entry name" value="Cation efflux protein transmembrane domain"/>
    <property type="match status" value="1"/>
</dbReference>
<dbReference type="InterPro" id="IPR050291">
    <property type="entry name" value="CDF_Transporter"/>
</dbReference>
<keyword evidence="8 9" id="KW-0472">Membrane</keyword>
<evidence type="ECO:0000256" key="5">
    <source>
        <dbReference type="ARBA" id="ARBA00022692"/>
    </source>
</evidence>
<sequence>MTEISKPDSVRSDDYSAEARAASKVTIIGMILDAVLGVIKVIAGAIFHSQALLVDGIHSFSDVASDLVVLGVMRLSRQAPDEEHPYGHQRIETLGTLILGSILIAVGAALAWENTLRLMQGEADIIPAWPVLAAAALSVVGKEWIYHYTRRVGLEIRSDLIIANAWHSRTDAFSSVVVLISTLGAMAGMIWLDVLAAIVIAAIIIHIGWKFTWDSVKELVDTSISAEDTEMLKTIARNTDGVRNIHELRSRKMGQDILLDVHLVVRPDISVSEGHQIGVQVASGMREALDNIRDINFHIDAENDEEMPPTSEELPSRSGIQRILERHLGRYPANTRLRLHYLENKVHLELFLEAGADTVSETQLEKALADYPWFGSVRVWVSNP</sequence>
<dbReference type="InterPro" id="IPR036837">
    <property type="entry name" value="Cation_efflux_CTD_sf"/>
</dbReference>
<feature type="transmembrane region" description="Helical" evidence="9">
    <location>
        <begin position="94"/>
        <end position="112"/>
    </location>
</feature>
<protein>
    <submittedName>
        <fullName evidence="12">Cation transporter</fullName>
    </submittedName>
</protein>
<evidence type="ECO:0000259" key="10">
    <source>
        <dbReference type="Pfam" id="PF01545"/>
    </source>
</evidence>
<dbReference type="SUPFAM" id="SSF161111">
    <property type="entry name" value="Cation efflux protein transmembrane domain-like"/>
    <property type="match status" value="1"/>
</dbReference>
<accession>A0ABX7MRZ3</accession>
<dbReference type="Proteomes" id="UP000663555">
    <property type="component" value="Chromosome"/>
</dbReference>
<feature type="domain" description="Cation efflux protein transmembrane" evidence="10">
    <location>
        <begin position="27"/>
        <end position="220"/>
    </location>
</feature>
<dbReference type="SUPFAM" id="SSF160240">
    <property type="entry name" value="Cation efflux protein cytoplasmic domain-like"/>
    <property type="match status" value="1"/>
</dbReference>
<keyword evidence="6" id="KW-0864">Zinc transport</keyword>
<dbReference type="InterPro" id="IPR027470">
    <property type="entry name" value="Cation_efflux_CTD"/>
</dbReference>
<keyword evidence="3" id="KW-0813">Transport</keyword>
<evidence type="ECO:0000256" key="4">
    <source>
        <dbReference type="ARBA" id="ARBA00022496"/>
    </source>
</evidence>
<dbReference type="RefSeq" id="WP_206643376.1">
    <property type="nucleotide sequence ID" value="NZ_CP071247.1"/>
</dbReference>
<reference evidence="12 13" key="1">
    <citation type="submission" date="2021-03" db="EMBL/GenBank/DDBJ databases">
        <title>Genome sequencing of Marinobacter sp. LPB0319.</title>
        <authorList>
            <person name="Kim J."/>
        </authorList>
    </citation>
    <scope>NUCLEOTIDE SEQUENCE [LARGE SCALE GENOMIC DNA]</scope>
    <source>
        <strain evidence="12 13">LPB0319</strain>
    </source>
</reference>
<keyword evidence="5 9" id="KW-0812">Transmembrane</keyword>
<evidence type="ECO:0000256" key="9">
    <source>
        <dbReference type="SAM" id="Phobius"/>
    </source>
</evidence>
<keyword evidence="7 9" id="KW-1133">Transmembrane helix</keyword>
<dbReference type="Gene3D" id="3.30.70.1350">
    <property type="entry name" value="Cation efflux protein, cytoplasmic domain"/>
    <property type="match status" value="1"/>
</dbReference>
<keyword evidence="4" id="KW-0410">Iron transport</keyword>
<keyword evidence="6" id="KW-0862">Zinc</keyword>
<dbReference type="InterPro" id="IPR058533">
    <property type="entry name" value="Cation_efflux_TM"/>
</dbReference>
<feature type="transmembrane region" description="Helical" evidence="9">
    <location>
        <begin position="21"/>
        <end position="46"/>
    </location>
</feature>
<evidence type="ECO:0000313" key="13">
    <source>
        <dbReference type="Proteomes" id="UP000663555"/>
    </source>
</evidence>
<evidence type="ECO:0000259" key="11">
    <source>
        <dbReference type="Pfam" id="PF16916"/>
    </source>
</evidence>
<keyword evidence="13" id="KW-1185">Reference proteome</keyword>
<dbReference type="InterPro" id="IPR027469">
    <property type="entry name" value="Cation_efflux_TMD_sf"/>
</dbReference>
<feature type="transmembrane region" description="Helical" evidence="9">
    <location>
        <begin position="176"/>
        <end position="209"/>
    </location>
</feature>
<dbReference type="EMBL" id="CP071247">
    <property type="protein sequence ID" value="QSP94154.1"/>
    <property type="molecule type" value="Genomic_DNA"/>
</dbReference>
<proteinExistence type="inferred from homology"/>
<evidence type="ECO:0000313" key="12">
    <source>
        <dbReference type="EMBL" id="QSP94154.1"/>
    </source>
</evidence>